<protein>
    <submittedName>
        <fullName evidence="2">Uncharacterized protein</fullName>
    </submittedName>
</protein>
<evidence type="ECO:0000256" key="1">
    <source>
        <dbReference type="SAM" id="MobiDB-lite"/>
    </source>
</evidence>
<feature type="region of interest" description="Disordered" evidence="1">
    <location>
        <begin position="39"/>
        <end position="62"/>
    </location>
</feature>
<proteinExistence type="predicted"/>
<evidence type="ECO:0000313" key="3">
    <source>
        <dbReference type="Proteomes" id="UP000792457"/>
    </source>
</evidence>
<evidence type="ECO:0000313" key="2">
    <source>
        <dbReference type="EMBL" id="KAG8239528.1"/>
    </source>
</evidence>
<keyword evidence="3" id="KW-1185">Reference proteome</keyword>
<accession>A0A8K0KSE1</accession>
<comment type="caution">
    <text evidence="2">The sequence shown here is derived from an EMBL/GenBank/DDBJ whole genome shotgun (WGS) entry which is preliminary data.</text>
</comment>
<dbReference type="AlphaFoldDB" id="A0A8K0KSE1"/>
<reference evidence="2" key="1">
    <citation type="submission" date="2013-04" db="EMBL/GenBank/DDBJ databases">
        <authorList>
            <person name="Qu J."/>
            <person name="Murali S.C."/>
            <person name="Bandaranaike D."/>
            <person name="Bellair M."/>
            <person name="Blankenburg K."/>
            <person name="Chao H."/>
            <person name="Dinh H."/>
            <person name="Doddapaneni H."/>
            <person name="Downs B."/>
            <person name="Dugan-Rocha S."/>
            <person name="Elkadiri S."/>
            <person name="Gnanaolivu R.D."/>
            <person name="Hernandez B."/>
            <person name="Javaid M."/>
            <person name="Jayaseelan J.C."/>
            <person name="Lee S."/>
            <person name="Li M."/>
            <person name="Ming W."/>
            <person name="Munidasa M."/>
            <person name="Muniz J."/>
            <person name="Nguyen L."/>
            <person name="Ongeri F."/>
            <person name="Osuji N."/>
            <person name="Pu L.-L."/>
            <person name="Puazo M."/>
            <person name="Qu C."/>
            <person name="Quiroz J."/>
            <person name="Raj R."/>
            <person name="Weissenberger G."/>
            <person name="Xin Y."/>
            <person name="Zou X."/>
            <person name="Han Y."/>
            <person name="Richards S."/>
            <person name="Worley K."/>
            <person name="Muzny D."/>
            <person name="Gibbs R."/>
        </authorList>
    </citation>
    <scope>NUCLEOTIDE SEQUENCE</scope>
    <source>
        <strain evidence="2">Sampled in the wild</strain>
    </source>
</reference>
<name>A0A8K0KSE1_LADFU</name>
<reference evidence="2" key="2">
    <citation type="submission" date="2017-10" db="EMBL/GenBank/DDBJ databases">
        <title>Ladona fulva Genome sequencing and assembly.</title>
        <authorList>
            <person name="Murali S."/>
            <person name="Richards S."/>
            <person name="Bandaranaike D."/>
            <person name="Bellair M."/>
            <person name="Blankenburg K."/>
            <person name="Chao H."/>
            <person name="Dinh H."/>
            <person name="Doddapaneni H."/>
            <person name="Dugan-Rocha S."/>
            <person name="Elkadiri S."/>
            <person name="Gnanaolivu R."/>
            <person name="Hernandez B."/>
            <person name="Skinner E."/>
            <person name="Javaid M."/>
            <person name="Lee S."/>
            <person name="Li M."/>
            <person name="Ming W."/>
            <person name="Munidasa M."/>
            <person name="Muniz J."/>
            <person name="Nguyen L."/>
            <person name="Hughes D."/>
            <person name="Osuji N."/>
            <person name="Pu L.-L."/>
            <person name="Puazo M."/>
            <person name="Qu C."/>
            <person name="Quiroz J."/>
            <person name="Raj R."/>
            <person name="Weissenberger G."/>
            <person name="Xin Y."/>
            <person name="Zou X."/>
            <person name="Han Y."/>
            <person name="Worley K."/>
            <person name="Muzny D."/>
            <person name="Gibbs R."/>
        </authorList>
    </citation>
    <scope>NUCLEOTIDE SEQUENCE</scope>
    <source>
        <strain evidence="2">Sampled in the wild</strain>
    </source>
</reference>
<organism evidence="2 3">
    <name type="scientific">Ladona fulva</name>
    <name type="common">Scarce chaser dragonfly</name>
    <name type="synonym">Libellula fulva</name>
    <dbReference type="NCBI Taxonomy" id="123851"/>
    <lineage>
        <taxon>Eukaryota</taxon>
        <taxon>Metazoa</taxon>
        <taxon>Ecdysozoa</taxon>
        <taxon>Arthropoda</taxon>
        <taxon>Hexapoda</taxon>
        <taxon>Insecta</taxon>
        <taxon>Pterygota</taxon>
        <taxon>Palaeoptera</taxon>
        <taxon>Odonata</taxon>
        <taxon>Epiprocta</taxon>
        <taxon>Anisoptera</taxon>
        <taxon>Libelluloidea</taxon>
        <taxon>Libellulidae</taxon>
        <taxon>Ladona</taxon>
    </lineage>
</organism>
<gene>
    <name evidence="2" type="ORF">J437_LFUL018902</name>
</gene>
<dbReference type="OrthoDB" id="2194416at2759"/>
<sequence>MRVGGDRMSTKQTAIRLPIIMTAETNHSSIITPSLLATPTESASQGRNPLLPETTEAGKRRQRMKWTLEANTFIMRTYYKITKLESKATGYRETLHKLFMKEYPGIQITGQRIFDHRRAMSSYNMQQSSSNPIVRPDQN</sequence>
<dbReference type="EMBL" id="KZ309689">
    <property type="protein sequence ID" value="KAG8239528.1"/>
    <property type="molecule type" value="Genomic_DNA"/>
</dbReference>
<dbReference type="Proteomes" id="UP000792457">
    <property type="component" value="Unassembled WGS sequence"/>
</dbReference>